<feature type="domain" description="ABC transmembrane type-1" evidence="8">
    <location>
        <begin position="90"/>
        <end position="279"/>
    </location>
</feature>
<dbReference type="CDD" id="cd06261">
    <property type="entry name" value="TM_PBP2"/>
    <property type="match status" value="1"/>
</dbReference>
<dbReference type="GO" id="GO:0055085">
    <property type="term" value="P:transmembrane transport"/>
    <property type="evidence" value="ECO:0007669"/>
    <property type="project" value="InterPro"/>
</dbReference>
<dbReference type="GO" id="GO:0005886">
    <property type="term" value="C:plasma membrane"/>
    <property type="evidence" value="ECO:0007669"/>
    <property type="project" value="UniProtKB-SubCell"/>
</dbReference>
<organism evidence="9 10">
    <name type="scientific">Limnochorda pilosa</name>
    <dbReference type="NCBI Taxonomy" id="1555112"/>
    <lineage>
        <taxon>Bacteria</taxon>
        <taxon>Bacillati</taxon>
        <taxon>Bacillota</taxon>
        <taxon>Limnochordia</taxon>
        <taxon>Limnochordales</taxon>
        <taxon>Limnochordaceae</taxon>
        <taxon>Limnochorda</taxon>
    </lineage>
</organism>
<dbReference type="SUPFAM" id="SSF161098">
    <property type="entry name" value="MetI-like"/>
    <property type="match status" value="1"/>
</dbReference>
<feature type="transmembrane region" description="Helical" evidence="7">
    <location>
        <begin position="260"/>
        <end position="278"/>
    </location>
</feature>
<feature type="transmembrane region" description="Helical" evidence="7">
    <location>
        <begin position="158"/>
        <end position="179"/>
    </location>
</feature>
<evidence type="ECO:0000256" key="4">
    <source>
        <dbReference type="ARBA" id="ARBA00022692"/>
    </source>
</evidence>
<reference evidence="10" key="2">
    <citation type="journal article" date="2016" name="Int. J. Syst. Evol. Microbiol.">
        <title>Complete genome sequence and cell structure of Limnochorda pilosa, a Gram-negative spore-former within the phylum Firmicutes.</title>
        <authorList>
            <person name="Watanabe M."/>
            <person name="Kojima H."/>
            <person name="Fukui M."/>
        </authorList>
    </citation>
    <scope>NUCLEOTIDE SEQUENCE [LARGE SCALE GENOMIC DNA]</scope>
    <source>
        <strain evidence="10">HC45</strain>
    </source>
</reference>
<keyword evidence="6 7" id="KW-0472">Membrane</keyword>
<dbReference type="Pfam" id="PF00528">
    <property type="entry name" value="BPD_transp_1"/>
    <property type="match status" value="1"/>
</dbReference>
<evidence type="ECO:0000256" key="5">
    <source>
        <dbReference type="ARBA" id="ARBA00022989"/>
    </source>
</evidence>
<dbReference type="Gene3D" id="1.10.3720.10">
    <property type="entry name" value="MetI-like"/>
    <property type="match status" value="1"/>
</dbReference>
<evidence type="ECO:0000256" key="7">
    <source>
        <dbReference type="RuleBase" id="RU363032"/>
    </source>
</evidence>
<accession>A0A0K2SIX0</accession>
<reference evidence="10" key="1">
    <citation type="submission" date="2015-07" db="EMBL/GenBank/DDBJ databases">
        <title>Complete genome sequence and phylogenetic analysis of Limnochorda pilosa.</title>
        <authorList>
            <person name="Watanabe M."/>
            <person name="Kojima H."/>
            <person name="Fukui M."/>
        </authorList>
    </citation>
    <scope>NUCLEOTIDE SEQUENCE [LARGE SCALE GENOMIC DNA]</scope>
    <source>
        <strain evidence="10">HC45</strain>
    </source>
</reference>
<dbReference type="OrthoDB" id="9787837at2"/>
<dbReference type="STRING" id="1555112.LIP_0917"/>
<evidence type="ECO:0000313" key="10">
    <source>
        <dbReference type="Proteomes" id="UP000065807"/>
    </source>
</evidence>
<gene>
    <name evidence="9" type="ORF">LIP_0917</name>
</gene>
<keyword evidence="10" id="KW-1185">Reference proteome</keyword>
<keyword evidence="2 7" id="KW-0813">Transport</keyword>
<feature type="transmembrane region" description="Helical" evidence="7">
    <location>
        <begin position="200"/>
        <end position="221"/>
    </location>
</feature>
<evidence type="ECO:0000256" key="2">
    <source>
        <dbReference type="ARBA" id="ARBA00022448"/>
    </source>
</evidence>
<dbReference type="Proteomes" id="UP000065807">
    <property type="component" value="Chromosome"/>
</dbReference>
<comment type="subcellular location">
    <subcellularLocation>
        <location evidence="1 7">Cell membrane</location>
        <topology evidence="1 7">Multi-pass membrane protein</topology>
    </subcellularLocation>
</comment>
<evidence type="ECO:0000256" key="3">
    <source>
        <dbReference type="ARBA" id="ARBA00022475"/>
    </source>
</evidence>
<dbReference type="EMBL" id="AP014924">
    <property type="protein sequence ID" value="BAS26774.1"/>
    <property type="molecule type" value="Genomic_DNA"/>
</dbReference>
<evidence type="ECO:0000313" key="9">
    <source>
        <dbReference type="EMBL" id="BAS26774.1"/>
    </source>
</evidence>
<evidence type="ECO:0000259" key="8">
    <source>
        <dbReference type="PROSITE" id="PS50928"/>
    </source>
</evidence>
<dbReference type="AlphaFoldDB" id="A0A0K2SIX0"/>
<proteinExistence type="inferred from homology"/>
<dbReference type="KEGG" id="lpil:LIP_0917"/>
<comment type="similarity">
    <text evidence="7">Belongs to the binding-protein-dependent transport system permease family.</text>
</comment>
<name>A0A0K2SIX0_LIMPI</name>
<dbReference type="PANTHER" id="PTHR43744">
    <property type="entry name" value="ABC TRANSPORTER PERMEASE PROTEIN MG189-RELATED-RELATED"/>
    <property type="match status" value="1"/>
</dbReference>
<dbReference type="InterPro" id="IPR000515">
    <property type="entry name" value="MetI-like"/>
</dbReference>
<evidence type="ECO:0000256" key="1">
    <source>
        <dbReference type="ARBA" id="ARBA00004651"/>
    </source>
</evidence>
<keyword evidence="4 7" id="KW-0812">Transmembrane</keyword>
<dbReference type="PROSITE" id="PS50928">
    <property type="entry name" value="ABC_TM1"/>
    <property type="match status" value="1"/>
</dbReference>
<dbReference type="RefSeq" id="WP_144440320.1">
    <property type="nucleotide sequence ID" value="NZ_AP014924.1"/>
</dbReference>
<dbReference type="PANTHER" id="PTHR43744:SF12">
    <property type="entry name" value="ABC TRANSPORTER PERMEASE PROTEIN MG189-RELATED"/>
    <property type="match status" value="1"/>
</dbReference>
<feature type="transmembrane region" description="Helical" evidence="7">
    <location>
        <begin position="28"/>
        <end position="50"/>
    </location>
</feature>
<feature type="transmembrane region" description="Helical" evidence="7">
    <location>
        <begin position="125"/>
        <end position="146"/>
    </location>
</feature>
<dbReference type="PATRIC" id="fig|1555112.3.peg.955"/>
<sequence>MGRSLARARLDVSDPGVAYQRQQAAWRVALYVMLVAGGVLMIAPFLWMLLGSFKTLQEVSQFPPTFLPKDPILSNYTDVFERLPMFARYYLNTIVTAVIPTVVAVFTAAMAGYGFAKYRFRGGKIFFWAILATMMIPYPVTIVPLYVMAFRLGLVNSYAGLIVVNLSTAFGIFMMRQFALTIPDDLLDAARIDGCSEFRIFGQVILPLLKPALATLTIFTFTGNWNAYVWPLLIVNEDRLRTLSLAIPLFNGQYEQYPNLVFAASTLAILPVIILFVFNQRYFTEGITLSGLKD</sequence>
<keyword evidence="3" id="KW-1003">Cell membrane</keyword>
<protein>
    <submittedName>
        <fullName evidence="9">Sugar ABC transporter permease</fullName>
    </submittedName>
</protein>
<evidence type="ECO:0000256" key="6">
    <source>
        <dbReference type="ARBA" id="ARBA00023136"/>
    </source>
</evidence>
<feature type="transmembrane region" description="Helical" evidence="7">
    <location>
        <begin position="89"/>
        <end position="113"/>
    </location>
</feature>
<dbReference type="InterPro" id="IPR035906">
    <property type="entry name" value="MetI-like_sf"/>
</dbReference>
<keyword evidence="5 7" id="KW-1133">Transmembrane helix</keyword>